<feature type="compositionally biased region" description="Basic residues" evidence="1">
    <location>
        <begin position="85"/>
        <end position="108"/>
    </location>
</feature>
<sequence length="108" mass="12049">MADCSSGEVGERRRRRARARDEVAMVAGDPELLKVMDGAEKKEVDAAWAVAVSGGGLEGDVAVMNGCWGVGKIRPGVDQKTEKRKERRERKREKKKKKKKKKIKKKGE</sequence>
<gene>
    <name evidence="2" type="ORF">M0R45_006510</name>
</gene>
<evidence type="ECO:0000256" key="1">
    <source>
        <dbReference type="SAM" id="MobiDB-lite"/>
    </source>
</evidence>
<feature type="compositionally biased region" description="Basic and acidic residues" evidence="1">
    <location>
        <begin position="75"/>
        <end position="84"/>
    </location>
</feature>
<evidence type="ECO:0000313" key="2">
    <source>
        <dbReference type="EMBL" id="KAK9951048.1"/>
    </source>
</evidence>
<dbReference type="Proteomes" id="UP001457282">
    <property type="component" value="Unassembled WGS sequence"/>
</dbReference>
<accession>A0AAW1YQR0</accession>
<comment type="caution">
    <text evidence="2">The sequence shown here is derived from an EMBL/GenBank/DDBJ whole genome shotgun (WGS) entry which is preliminary data.</text>
</comment>
<feature type="region of interest" description="Disordered" evidence="1">
    <location>
        <begin position="72"/>
        <end position="108"/>
    </location>
</feature>
<keyword evidence="3" id="KW-1185">Reference proteome</keyword>
<name>A0AAW1YQR0_RUBAR</name>
<evidence type="ECO:0000313" key="3">
    <source>
        <dbReference type="Proteomes" id="UP001457282"/>
    </source>
</evidence>
<proteinExistence type="predicted"/>
<organism evidence="2 3">
    <name type="scientific">Rubus argutus</name>
    <name type="common">Southern blackberry</name>
    <dbReference type="NCBI Taxonomy" id="59490"/>
    <lineage>
        <taxon>Eukaryota</taxon>
        <taxon>Viridiplantae</taxon>
        <taxon>Streptophyta</taxon>
        <taxon>Embryophyta</taxon>
        <taxon>Tracheophyta</taxon>
        <taxon>Spermatophyta</taxon>
        <taxon>Magnoliopsida</taxon>
        <taxon>eudicotyledons</taxon>
        <taxon>Gunneridae</taxon>
        <taxon>Pentapetalae</taxon>
        <taxon>rosids</taxon>
        <taxon>fabids</taxon>
        <taxon>Rosales</taxon>
        <taxon>Rosaceae</taxon>
        <taxon>Rosoideae</taxon>
        <taxon>Rosoideae incertae sedis</taxon>
        <taxon>Rubus</taxon>
    </lineage>
</organism>
<dbReference type="EMBL" id="JBEDUW010000001">
    <property type="protein sequence ID" value="KAK9951048.1"/>
    <property type="molecule type" value="Genomic_DNA"/>
</dbReference>
<protein>
    <submittedName>
        <fullName evidence="2">Uncharacterized protein</fullName>
    </submittedName>
</protein>
<reference evidence="2 3" key="1">
    <citation type="journal article" date="2023" name="G3 (Bethesda)">
        <title>A chromosome-length genome assembly and annotation of blackberry (Rubus argutus, cv. 'Hillquist').</title>
        <authorList>
            <person name="Bruna T."/>
            <person name="Aryal R."/>
            <person name="Dudchenko O."/>
            <person name="Sargent D.J."/>
            <person name="Mead D."/>
            <person name="Buti M."/>
            <person name="Cavallini A."/>
            <person name="Hytonen T."/>
            <person name="Andres J."/>
            <person name="Pham M."/>
            <person name="Weisz D."/>
            <person name="Mascagni F."/>
            <person name="Usai G."/>
            <person name="Natali L."/>
            <person name="Bassil N."/>
            <person name="Fernandez G.E."/>
            <person name="Lomsadze A."/>
            <person name="Armour M."/>
            <person name="Olukolu B."/>
            <person name="Poorten T."/>
            <person name="Britton C."/>
            <person name="Davik J."/>
            <person name="Ashrafi H."/>
            <person name="Aiden E.L."/>
            <person name="Borodovsky M."/>
            <person name="Worthington M."/>
        </authorList>
    </citation>
    <scope>NUCLEOTIDE SEQUENCE [LARGE SCALE GENOMIC DNA]</scope>
    <source>
        <strain evidence="2">PI 553951</strain>
    </source>
</reference>
<dbReference type="AlphaFoldDB" id="A0AAW1YQR0"/>
<feature type="region of interest" description="Disordered" evidence="1">
    <location>
        <begin position="1"/>
        <end position="20"/>
    </location>
</feature>